<dbReference type="Pfam" id="PF02906">
    <property type="entry name" value="Fe_hyd_lg_C"/>
    <property type="match status" value="1"/>
</dbReference>
<protein>
    <recommendedName>
        <fullName evidence="2">Iron hydrogenase large subunit C-terminal domain-containing protein</fullName>
    </recommendedName>
</protein>
<dbReference type="AlphaFoldDB" id="A0A7S2YRN1"/>
<evidence type="ECO:0000256" key="1">
    <source>
        <dbReference type="ARBA" id="ARBA00006596"/>
    </source>
</evidence>
<dbReference type="SUPFAM" id="SSF53920">
    <property type="entry name" value="Fe-only hydrogenase"/>
    <property type="match status" value="1"/>
</dbReference>
<feature type="domain" description="Iron hydrogenase large subunit C-terminal" evidence="2">
    <location>
        <begin position="144"/>
        <end position="203"/>
    </location>
</feature>
<organism evidence="3">
    <name type="scientific">Entomoneis paludosa</name>
    <dbReference type="NCBI Taxonomy" id="265537"/>
    <lineage>
        <taxon>Eukaryota</taxon>
        <taxon>Sar</taxon>
        <taxon>Stramenopiles</taxon>
        <taxon>Ochrophyta</taxon>
        <taxon>Bacillariophyta</taxon>
        <taxon>Bacillariophyceae</taxon>
        <taxon>Bacillariophycidae</taxon>
        <taxon>Entomoneidaceae</taxon>
        <taxon>Entomoneis</taxon>
    </lineage>
</organism>
<gene>
    <name evidence="3" type="ORF">APAL1065_LOCUS25237</name>
</gene>
<evidence type="ECO:0000259" key="2">
    <source>
        <dbReference type="Pfam" id="PF02906"/>
    </source>
</evidence>
<proteinExistence type="inferred from homology"/>
<dbReference type="PANTHER" id="PTHR11615">
    <property type="entry name" value="NITRATE, FORMATE, IRON DEHYDROGENASE"/>
    <property type="match status" value="1"/>
</dbReference>
<sequence>MAPIAESMNGVTSVAAGGTLLSAISSNSNAALSNDTSSRQTDNTTAFVYGSGGYANYIFRHACHELYGVSVAPDQVPWEPGNWNPTSAGSVEAAAPRSARMAAMQRRNKDFFQAILYRRENHDQQQISYVLGSEAKSPLPPGSTQEPVLRFALAYGMQTLQRMLKPFTNDKVNGTFSSKDSEAAIPFDYVEAMACPSGCVNGGGQIGLNRKETPTETRTRLSQTRKYFTIPPRVTSEQTQENTCPIPKEDRHTTYHVVPPMQLSMGAAAGMAVEDIQW</sequence>
<comment type="similarity">
    <text evidence="1">Belongs to the NARF family.</text>
</comment>
<dbReference type="Gene3D" id="3.40.950.10">
    <property type="entry name" value="Fe-only Hydrogenase (Larger Subunit), Chain L, domain 3"/>
    <property type="match status" value="1"/>
</dbReference>
<reference evidence="3" key="1">
    <citation type="submission" date="2021-01" db="EMBL/GenBank/DDBJ databases">
        <authorList>
            <person name="Corre E."/>
            <person name="Pelletier E."/>
            <person name="Niang G."/>
            <person name="Scheremetjew M."/>
            <person name="Finn R."/>
            <person name="Kale V."/>
            <person name="Holt S."/>
            <person name="Cochrane G."/>
            <person name="Meng A."/>
            <person name="Brown T."/>
            <person name="Cohen L."/>
        </authorList>
    </citation>
    <scope>NUCLEOTIDE SEQUENCE</scope>
    <source>
        <strain evidence="3">CCMP125</strain>
    </source>
</reference>
<name>A0A7S2YRN1_9STRA</name>
<evidence type="ECO:0000313" key="3">
    <source>
        <dbReference type="EMBL" id="CAD9991148.1"/>
    </source>
</evidence>
<dbReference type="InterPro" id="IPR004108">
    <property type="entry name" value="Fe_hydrogenase_lsu_C"/>
</dbReference>
<accession>A0A7S2YRN1</accession>
<dbReference type="InterPro" id="IPR050340">
    <property type="entry name" value="Cytosolic_Fe-S_CAF"/>
</dbReference>
<dbReference type="InterPro" id="IPR009016">
    <property type="entry name" value="Fe_hydrogenase"/>
</dbReference>
<dbReference type="EMBL" id="HBHT01037570">
    <property type="protein sequence ID" value="CAD9991148.1"/>
    <property type="molecule type" value="Transcribed_RNA"/>
</dbReference>